<name>A0ACB7X313_9ERIC</name>
<gene>
    <name evidence="1" type="ORF">Vadar_022601</name>
</gene>
<dbReference type="EMBL" id="CM037152">
    <property type="protein sequence ID" value="KAH7835071.1"/>
    <property type="molecule type" value="Genomic_DNA"/>
</dbReference>
<accession>A0ACB7X313</accession>
<evidence type="ECO:0000313" key="1">
    <source>
        <dbReference type="EMBL" id="KAH7835071.1"/>
    </source>
</evidence>
<proteinExistence type="predicted"/>
<protein>
    <submittedName>
        <fullName evidence="1">Uncharacterized protein</fullName>
    </submittedName>
</protein>
<keyword evidence="2" id="KW-1185">Reference proteome</keyword>
<evidence type="ECO:0000313" key="2">
    <source>
        <dbReference type="Proteomes" id="UP000828048"/>
    </source>
</evidence>
<sequence length="572" mass="62611">MATNPPPPGPRHVDPTVWKSSAGASVRIPTVDSAVYYFPQGHAEQSSLSYSSSPPPFLSPQITSRPMILCRVSSVTLLAHPDTDEVFAKIRLVPIHPRSRVTQRNPDGEDYEEDAVVSFAKVLTPSDANNGGGFSVPRFCADSIFPPLNFAADPPVQNISVRDVHSVVWEFRHIYRGTPRRHLLTTGWSKFVNHKKLVAGDSVVFTRNRRSGELFVGVRRAVRSSAGSGGRWNYPVGSVRVKAEVVDGGGWERSGTVGRVSAEEVAEAAELAAEGREFEVVCHPRTGWADFVVKAEAVEESLCVLWSGGMRVKMAVETEDSSRVSWVQGTVSLAVVPDNNCPWQGSPWRMLQVAWDEPEALQDVKRVSPWQVEYVAPTPPLHSAFPPPKKFRISQNPELPTDGDGDLFSPTKVLSTSLTGNLNLSLMNYNSFPAGMQGARHDTYYVSTLSNFISENSHNIFTDEFFRKNTPEVETVSTELNIGSSHCDNLSPDSQSSVHFLDNEVTGKQRCSPVTKGSLGSFQLFGQIINAPVESGYDGVGCAEGNDYKMSKVTECVKKSLDLSLTGSYTTM</sequence>
<reference evidence="1 2" key="1">
    <citation type="journal article" date="2021" name="Hortic Res">
        <title>High-quality reference genome and annotation aids understanding of berry development for evergreen blueberry (Vaccinium darrowii).</title>
        <authorList>
            <person name="Yu J."/>
            <person name="Hulse-Kemp A.M."/>
            <person name="Babiker E."/>
            <person name="Staton M."/>
        </authorList>
    </citation>
    <scope>NUCLEOTIDE SEQUENCE [LARGE SCALE GENOMIC DNA]</scope>
    <source>
        <strain evidence="2">cv. NJ 8807/NJ 8810</strain>
        <tissue evidence="1">Young leaf</tissue>
    </source>
</reference>
<dbReference type="Proteomes" id="UP000828048">
    <property type="component" value="Chromosome 2"/>
</dbReference>
<organism evidence="1 2">
    <name type="scientific">Vaccinium darrowii</name>
    <dbReference type="NCBI Taxonomy" id="229202"/>
    <lineage>
        <taxon>Eukaryota</taxon>
        <taxon>Viridiplantae</taxon>
        <taxon>Streptophyta</taxon>
        <taxon>Embryophyta</taxon>
        <taxon>Tracheophyta</taxon>
        <taxon>Spermatophyta</taxon>
        <taxon>Magnoliopsida</taxon>
        <taxon>eudicotyledons</taxon>
        <taxon>Gunneridae</taxon>
        <taxon>Pentapetalae</taxon>
        <taxon>asterids</taxon>
        <taxon>Ericales</taxon>
        <taxon>Ericaceae</taxon>
        <taxon>Vaccinioideae</taxon>
        <taxon>Vaccinieae</taxon>
        <taxon>Vaccinium</taxon>
    </lineage>
</organism>
<comment type="caution">
    <text evidence="1">The sequence shown here is derived from an EMBL/GenBank/DDBJ whole genome shotgun (WGS) entry which is preliminary data.</text>
</comment>